<dbReference type="InterPro" id="IPR016047">
    <property type="entry name" value="M23ase_b-sheet_dom"/>
</dbReference>
<dbReference type="InterPro" id="IPR050570">
    <property type="entry name" value="Cell_wall_metabolism_enzyme"/>
</dbReference>
<feature type="region of interest" description="Disordered" evidence="1">
    <location>
        <begin position="1"/>
        <end position="136"/>
    </location>
</feature>
<feature type="transmembrane region" description="Helical" evidence="2">
    <location>
        <begin position="147"/>
        <end position="165"/>
    </location>
</feature>
<evidence type="ECO:0000313" key="5">
    <source>
        <dbReference type="Proteomes" id="UP000269097"/>
    </source>
</evidence>
<dbReference type="AlphaFoldDB" id="A0A3G3JY66"/>
<sequence length="345" mass="37598">MEIRDNVRRRRRERIVQLIGQRPAGENGAGDLHAADSPAAFESTDMAERPRKTNIQELFPHADTSQPSSRPGREDALFPPVPERTVQPQPHTDGHELDPEKWWKEQQKRRDQAGPSWRGVGGLSPTSMPPHSSGSDKTYLSRLASGFAVRLAAAAVLFGGAWVWFHSDLPGSEAARSWTADAVTRDMDFQAVEVWYEQTFGGSPSFLPMFRAKGESQAVFGGWKKSEALLPTDGRLVQTFAQDGSGVRIAAPGGEPVNAVYSGRVLQVAKEDDGKATVLVQHAGRIVTIYGNLEKPAVQPNDWVEAGQKLGVIPAPLDKGGESLLYFAVKQNGKTVDPAEVVPFD</sequence>
<dbReference type="EMBL" id="CP033433">
    <property type="protein sequence ID" value="AYQ73206.1"/>
    <property type="molecule type" value="Genomic_DNA"/>
</dbReference>
<feature type="compositionally biased region" description="Polar residues" evidence="1">
    <location>
        <begin position="124"/>
        <end position="136"/>
    </location>
</feature>
<name>A0A3G3JY66_9BACL</name>
<evidence type="ECO:0000313" key="4">
    <source>
        <dbReference type="EMBL" id="AYQ73206.1"/>
    </source>
</evidence>
<gene>
    <name evidence="4" type="ORF">EAV92_11880</name>
</gene>
<keyword evidence="2" id="KW-0472">Membrane</keyword>
<accession>A0A3G3JY66</accession>
<dbReference type="PANTHER" id="PTHR21666">
    <property type="entry name" value="PEPTIDASE-RELATED"/>
    <property type="match status" value="1"/>
</dbReference>
<organism evidence="4 5">
    <name type="scientific">Cohnella candidum</name>
    <dbReference type="NCBI Taxonomy" id="2674991"/>
    <lineage>
        <taxon>Bacteria</taxon>
        <taxon>Bacillati</taxon>
        <taxon>Bacillota</taxon>
        <taxon>Bacilli</taxon>
        <taxon>Bacillales</taxon>
        <taxon>Paenibacillaceae</taxon>
        <taxon>Cohnella</taxon>
    </lineage>
</organism>
<dbReference type="Pfam" id="PF01551">
    <property type="entry name" value="Peptidase_M23"/>
    <property type="match status" value="1"/>
</dbReference>
<reference evidence="4 5" key="1">
    <citation type="submission" date="2018-10" db="EMBL/GenBank/DDBJ databases">
        <title>Genome Sequence of Cohnella sp.</title>
        <authorList>
            <person name="Srinivasan S."/>
            <person name="Kim M.K."/>
        </authorList>
    </citation>
    <scope>NUCLEOTIDE SEQUENCE [LARGE SCALE GENOMIC DNA]</scope>
    <source>
        <strain evidence="4 5">18JY8-7</strain>
    </source>
</reference>
<dbReference type="RefSeq" id="WP_123041288.1">
    <property type="nucleotide sequence ID" value="NZ_CP033433.1"/>
</dbReference>
<keyword evidence="2" id="KW-1133">Transmembrane helix</keyword>
<dbReference type="KEGG" id="coh:EAV92_11880"/>
<dbReference type="Proteomes" id="UP000269097">
    <property type="component" value="Chromosome"/>
</dbReference>
<evidence type="ECO:0000259" key="3">
    <source>
        <dbReference type="Pfam" id="PF01551"/>
    </source>
</evidence>
<evidence type="ECO:0000256" key="1">
    <source>
        <dbReference type="SAM" id="MobiDB-lite"/>
    </source>
</evidence>
<proteinExistence type="predicted"/>
<dbReference type="GO" id="GO:0004222">
    <property type="term" value="F:metalloendopeptidase activity"/>
    <property type="evidence" value="ECO:0007669"/>
    <property type="project" value="TreeGrafter"/>
</dbReference>
<keyword evidence="5" id="KW-1185">Reference proteome</keyword>
<dbReference type="InterPro" id="IPR011055">
    <property type="entry name" value="Dup_hybrid_motif"/>
</dbReference>
<dbReference type="PANTHER" id="PTHR21666:SF270">
    <property type="entry name" value="MUREIN HYDROLASE ACTIVATOR ENVC"/>
    <property type="match status" value="1"/>
</dbReference>
<keyword evidence="2" id="KW-0812">Transmembrane</keyword>
<feature type="domain" description="M23ase beta-sheet core" evidence="3">
    <location>
        <begin position="245"/>
        <end position="338"/>
    </location>
</feature>
<dbReference type="SUPFAM" id="SSF51261">
    <property type="entry name" value="Duplicated hybrid motif"/>
    <property type="match status" value="1"/>
</dbReference>
<dbReference type="CDD" id="cd12797">
    <property type="entry name" value="M23_peptidase"/>
    <property type="match status" value="1"/>
</dbReference>
<dbReference type="Gene3D" id="2.70.70.10">
    <property type="entry name" value="Glucose Permease (Domain IIA)"/>
    <property type="match status" value="1"/>
</dbReference>
<evidence type="ECO:0000256" key="2">
    <source>
        <dbReference type="SAM" id="Phobius"/>
    </source>
</evidence>
<feature type="compositionally biased region" description="Basic and acidic residues" evidence="1">
    <location>
        <begin position="92"/>
        <end position="112"/>
    </location>
</feature>
<protein>
    <submittedName>
        <fullName evidence="4">M23 family metallopeptidase</fullName>
    </submittedName>
</protein>